<gene>
    <name evidence="1" type="ORF">SAMN04488112_10736</name>
</gene>
<dbReference type="AlphaFoldDB" id="A0A1G6L495"/>
<accession>A0A1G6L495</accession>
<sequence>MLRVPAVDLDQPHFMVLVQGQVHPEIAVMVATVIQQSGCFQCDAGHGFPSPLALALVVYDLLYRHLPRLPVGSSDTAADHRSFFSQTADQADVLPLPRIVLDDNQAKVMDFLVEMNAKQGLENISALAF</sequence>
<dbReference type="Proteomes" id="UP000199387">
    <property type="component" value="Unassembled WGS sequence"/>
</dbReference>
<organism evidence="1 2">
    <name type="scientific">Melghirimyces thermohalophilus</name>
    <dbReference type="NCBI Taxonomy" id="1236220"/>
    <lineage>
        <taxon>Bacteria</taxon>
        <taxon>Bacillati</taxon>
        <taxon>Bacillota</taxon>
        <taxon>Bacilli</taxon>
        <taxon>Bacillales</taxon>
        <taxon>Thermoactinomycetaceae</taxon>
        <taxon>Melghirimyces</taxon>
    </lineage>
</organism>
<keyword evidence="2" id="KW-1185">Reference proteome</keyword>
<dbReference type="EMBL" id="FMZA01000007">
    <property type="protein sequence ID" value="SDC37943.1"/>
    <property type="molecule type" value="Genomic_DNA"/>
</dbReference>
<evidence type="ECO:0000313" key="2">
    <source>
        <dbReference type="Proteomes" id="UP000199387"/>
    </source>
</evidence>
<reference evidence="1 2" key="1">
    <citation type="submission" date="2016-10" db="EMBL/GenBank/DDBJ databases">
        <authorList>
            <person name="de Groot N.N."/>
        </authorList>
    </citation>
    <scope>NUCLEOTIDE SEQUENCE [LARGE SCALE GENOMIC DNA]</scope>
    <source>
        <strain evidence="1 2">DSM 45514</strain>
    </source>
</reference>
<protein>
    <submittedName>
        <fullName evidence="1">Uncharacterized protein</fullName>
    </submittedName>
</protein>
<proteinExistence type="predicted"/>
<dbReference type="STRING" id="1236220.SAMN04488112_10736"/>
<name>A0A1G6L495_9BACL</name>
<evidence type="ECO:0000313" key="1">
    <source>
        <dbReference type="EMBL" id="SDC37943.1"/>
    </source>
</evidence>